<feature type="compositionally biased region" description="Low complexity" evidence="1">
    <location>
        <begin position="1"/>
        <end position="10"/>
    </location>
</feature>
<feature type="non-terminal residue" evidence="2">
    <location>
        <position position="1"/>
    </location>
</feature>
<name>A0A382PMB8_9ZZZZ</name>
<dbReference type="EMBL" id="UINC01107622">
    <property type="protein sequence ID" value="SVC73142.1"/>
    <property type="molecule type" value="Genomic_DNA"/>
</dbReference>
<protein>
    <submittedName>
        <fullName evidence="2">Uncharacterized protein</fullName>
    </submittedName>
</protein>
<evidence type="ECO:0000313" key="2">
    <source>
        <dbReference type="EMBL" id="SVC73142.1"/>
    </source>
</evidence>
<sequence>LGLPGQVRRPGPGGREGCGHPGV</sequence>
<gene>
    <name evidence="2" type="ORF">METZ01_LOCUS325996</name>
</gene>
<evidence type="ECO:0000256" key="1">
    <source>
        <dbReference type="SAM" id="MobiDB-lite"/>
    </source>
</evidence>
<feature type="compositionally biased region" description="Gly residues" evidence="1">
    <location>
        <begin position="11"/>
        <end position="23"/>
    </location>
</feature>
<feature type="non-terminal residue" evidence="2">
    <location>
        <position position="23"/>
    </location>
</feature>
<proteinExistence type="predicted"/>
<accession>A0A382PMB8</accession>
<reference evidence="2" key="1">
    <citation type="submission" date="2018-05" db="EMBL/GenBank/DDBJ databases">
        <authorList>
            <person name="Lanie J.A."/>
            <person name="Ng W.-L."/>
            <person name="Kazmierczak K.M."/>
            <person name="Andrzejewski T.M."/>
            <person name="Davidsen T.M."/>
            <person name="Wayne K.J."/>
            <person name="Tettelin H."/>
            <person name="Glass J.I."/>
            <person name="Rusch D."/>
            <person name="Podicherti R."/>
            <person name="Tsui H.-C.T."/>
            <person name="Winkler M.E."/>
        </authorList>
    </citation>
    <scope>NUCLEOTIDE SEQUENCE</scope>
</reference>
<feature type="region of interest" description="Disordered" evidence="1">
    <location>
        <begin position="1"/>
        <end position="23"/>
    </location>
</feature>
<dbReference type="AlphaFoldDB" id="A0A382PMB8"/>
<organism evidence="2">
    <name type="scientific">marine metagenome</name>
    <dbReference type="NCBI Taxonomy" id="408172"/>
    <lineage>
        <taxon>unclassified sequences</taxon>
        <taxon>metagenomes</taxon>
        <taxon>ecological metagenomes</taxon>
    </lineage>
</organism>